<evidence type="ECO:0000256" key="1">
    <source>
        <dbReference type="SAM" id="MobiDB-lite"/>
    </source>
</evidence>
<evidence type="ECO:0000313" key="2">
    <source>
        <dbReference type="EMBL" id="OWK45747.1"/>
    </source>
</evidence>
<name>A0A225EBJ5_9BACT</name>
<dbReference type="EMBL" id="NIDE01000002">
    <property type="protein sequence ID" value="OWK45747.1"/>
    <property type="molecule type" value="Genomic_DNA"/>
</dbReference>
<accession>A0A225EBJ5</accession>
<comment type="caution">
    <text evidence="2">The sequence shown here is derived from an EMBL/GenBank/DDBJ whole genome shotgun (WGS) entry which is preliminary data.</text>
</comment>
<sequence>MKRRDLATESTEGTEESENAGVSRVRPFARCPRAPARVYVRPLRRGGKPRTADAFGPSRGHRISAPPGRPNVDPGGSPGTPGERPHQSRKPAEMGHHHPDPVCLSLFSLLSVISVANPPELRPG</sequence>
<organism evidence="2 3">
    <name type="scientific">Fimbriiglobus ruber</name>
    <dbReference type="NCBI Taxonomy" id="1908690"/>
    <lineage>
        <taxon>Bacteria</taxon>
        <taxon>Pseudomonadati</taxon>
        <taxon>Planctomycetota</taxon>
        <taxon>Planctomycetia</taxon>
        <taxon>Gemmatales</taxon>
        <taxon>Gemmataceae</taxon>
        <taxon>Fimbriiglobus</taxon>
    </lineage>
</organism>
<feature type="compositionally biased region" description="Basic and acidic residues" evidence="1">
    <location>
        <begin position="83"/>
        <end position="100"/>
    </location>
</feature>
<gene>
    <name evidence="2" type="ORF">FRUB_02078</name>
</gene>
<dbReference type="AlphaFoldDB" id="A0A225EBJ5"/>
<reference evidence="3" key="1">
    <citation type="submission" date="2017-06" db="EMBL/GenBank/DDBJ databases">
        <title>Genome analysis of Fimbriiglobus ruber SP5, the first member of the order Planctomycetales with confirmed chitinolytic capability.</title>
        <authorList>
            <person name="Ravin N.V."/>
            <person name="Rakitin A.L."/>
            <person name="Ivanova A.A."/>
            <person name="Beletsky A.V."/>
            <person name="Kulichevskaya I.S."/>
            <person name="Mardanov A.V."/>
            <person name="Dedysh S.N."/>
        </authorList>
    </citation>
    <scope>NUCLEOTIDE SEQUENCE [LARGE SCALE GENOMIC DNA]</scope>
    <source>
        <strain evidence="3">SP5</strain>
    </source>
</reference>
<evidence type="ECO:0000313" key="3">
    <source>
        <dbReference type="Proteomes" id="UP000214646"/>
    </source>
</evidence>
<feature type="compositionally biased region" description="Low complexity" evidence="1">
    <location>
        <begin position="24"/>
        <end position="37"/>
    </location>
</feature>
<dbReference type="Proteomes" id="UP000214646">
    <property type="component" value="Unassembled WGS sequence"/>
</dbReference>
<keyword evidence="3" id="KW-1185">Reference proteome</keyword>
<proteinExistence type="predicted"/>
<feature type="region of interest" description="Disordered" evidence="1">
    <location>
        <begin position="1"/>
        <end position="101"/>
    </location>
</feature>
<protein>
    <submittedName>
        <fullName evidence="2">Uncharacterized protein</fullName>
    </submittedName>
</protein>